<dbReference type="CDD" id="cd01317">
    <property type="entry name" value="DHOase_IIa"/>
    <property type="match status" value="1"/>
</dbReference>
<dbReference type="GO" id="GO:0006221">
    <property type="term" value="P:pyrimidine nucleotide biosynthetic process"/>
    <property type="evidence" value="ECO:0007669"/>
    <property type="project" value="UniProtKB-KW"/>
</dbReference>
<dbReference type="InterPro" id="IPR011059">
    <property type="entry name" value="Metal-dep_hydrolase_composite"/>
</dbReference>
<sequence length="415" mass="46371">MAVLFKSLQLIKDDKISAPADYFFDNQSIRLVHGKDSPEADQIDCTGLYASKGWVDLKCFNGEPGLEHKEDLNSLNESLSHSGFVKAVLLPNTLPSVQTKNEVSFIRNKSQNYFSDIVIQASVTLNNQGEDLTEILDLHHHGVNVFGDGLLPISNSDRLMKILQYLQKFDGILFDHSYDPLLAIFGQMHEGNVSTRLGLKGIPSLAEEVAIQKNLEILKYAGGNLHFQTISTAGAVRMIREAKSQGLSVTADVSLYQLLFSENDLVTFDTNMKVDPPFRGEIDRVALIEGLIDGTIDAIVSNHRPQDMDAKHLEFDYASHGMLGLQPFLAGLAKLSVELPWPLLISKVTSGPLKVLREEAKADFWTTMTVFDPQEKWVYDRNTNKSLSQNSPWWENELQGKVKYVINGSKFLQCD</sequence>
<proteinExistence type="predicted"/>
<dbReference type="SUPFAM" id="SSF51556">
    <property type="entry name" value="Metallo-dependent hydrolases"/>
    <property type="match status" value="1"/>
</dbReference>
<evidence type="ECO:0000256" key="1">
    <source>
        <dbReference type="ARBA" id="ARBA00022975"/>
    </source>
</evidence>
<feature type="domain" description="Dihydroorotase catalytic" evidence="2">
    <location>
        <begin position="53"/>
        <end position="232"/>
    </location>
</feature>
<protein>
    <submittedName>
        <fullName evidence="3">Dihydroorotase</fullName>
    </submittedName>
</protein>
<gene>
    <name evidence="3" type="ORF">EL17_06240</name>
</gene>
<keyword evidence="4" id="KW-1185">Reference proteome</keyword>
<organism evidence="3 4">
    <name type="scientific">Anditalea andensis</name>
    <dbReference type="NCBI Taxonomy" id="1048983"/>
    <lineage>
        <taxon>Bacteria</taxon>
        <taxon>Pseudomonadati</taxon>
        <taxon>Bacteroidota</taxon>
        <taxon>Cytophagia</taxon>
        <taxon>Cytophagales</taxon>
        <taxon>Cytophagaceae</taxon>
        <taxon>Anditalea</taxon>
    </lineage>
</organism>
<name>A0A074LKG9_9BACT</name>
<evidence type="ECO:0000259" key="2">
    <source>
        <dbReference type="Pfam" id="PF12890"/>
    </source>
</evidence>
<dbReference type="InterPro" id="IPR032466">
    <property type="entry name" value="Metal_Hydrolase"/>
</dbReference>
<dbReference type="GO" id="GO:0004151">
    <property type="term" value="F:dihydroorotase activity"/>
    <property type="evidence" value="ECO:0007669"/>
    <property type="project" value="InterPro"/>
</dbReference>
<reference evidence="3 4" key="1">
    <citation type="submission" date="2014-04" db="EMBL/GenBank/DDBJ databases">
        <title>Characterization and application of a salt tolerant electro-active bacterium.</title>
        <authorList>
            <person name="Yang L."/>
            <person name="Wei S."/>
            <person name="Tay Q.X.M."/>
        </authorList>
    </citation>
    <scope>NUCLEOTIDE SEQUENCE [LARGE SCALE GENOMIC DNA]</scope>
    <source>
        <strain evidence="3 4">LY1</strain>
    </source>
</reference>
<dbReference type="AlphaFoldDB" id="A0A074LKG9"/>
<accession>A0A074LKG9</accession>
<dbReference type="GO" id="GO:0006145">
    <property type="term" value="P:purine nucleobase catabolic process"/>
    <property type="evidence" value="ECO:0007669"/>
    <property type="project" value="TreeGrafter"/>
</dbReference>
<dbReference type="EMBL" id="JMIH01000015">
    <property type="protein sequence ID" value="KEO74332.1"/>
    <property type="molecule type" value="Genomic_DNA"/>
</dbReference>
<dbReference type="GO" id="GO:0046872">
    <property type="term" value="F:metal ion binding"/>
    <property type="evidence" value="ECO:0007669"/>
    <property type="project" value="InterPro"/>
</dbReference>
<dbReference type="eggNOG" id="COG0044">
    <property type="taxonomic scope" value="Bacteria"/>
</dbReference>
<dbReference type="InterPro" id="IPR004722">
    <property type="entry name" value="DHOase"/>
</dbReference>
<evidence type="ECO:0000313" key="4">
    <source>
        <dbReference type="Proteomes" id="UP000027821"/>
    </source>
</evidence>
<dbReference type="Gene3D" id="3.20.20.140">
    <property type="entry name" value="Metal-dependent hydrolases"/>
    <property type="match status" value="1"/>
</dbReference>
<dbReference type="SUPFAM" id="SSF51338">
    <property type="entry name" value="Composite domain of metallo-dependent hydrolases"/>
    <property type="match status" value="1"/>
</dbReference>
<dbReference type="InterPro" id="IPR024403">
    <property type="entry name" value="DHOase_cat"/>
</dbReference>
<keyword evidence="1" id="KW-0665">Pyrimidine biosynthesis</keyword>
<dbReference type="Pfam" id="PF12890">
    <property type="entry name" value="DHOase"/>
    <property type="match status" value="1"/>
</dbReference>
<dbReference type="PANTHER" id="PTHR43668">
    <property type="entry name" value="ALLANTOINASE"/>
    <property type="match status" value="1"/>
</dbReference>
<dbReference type="OrthoDB" id="9765462at2"/>
<comment type="caution">
    <text evidence="3">The sequence shown here is derived from an EMBL/GenBank/DDBJ whole genome shotgun (WGS) entry which is preliminary data.</text>
</comment>
<dbReference type="Gene3D" id="2.30.40.10">
    <property type="entry name" value="Urease, subunit C, domain 1"/>
    <property type="match status" value="1"/>
</dbReference>
<evidence type="ECO:0000313" key="3">
    <source>
        <dbReference type="EMBL" id="KEO74332.1"/>
    </source>
</evidence>
<dbReference type="InterPro" id="IPR050138">
    <property type="entry name" value="DHOase/Allantoinase_Hydrolase"/>
</dbReference>
<dbReference type="PANTHER" id="PTHR43668:SF2">
    <property type="entry name" value="ALLANTOINASE"/>
    <property type="match status" value="1"/>
</dbReference>
<dbReference type="Proteomes" id="UP000027821">
    <property type="component" value="Unassembled WGS sequence"/>
</dbReference>
<dbReference type="GO" id="GO:0004038">
    <property type="term" value="F:allantoinase activity"/>
    <property type="evidence" value="ECO:0007669"/>
    <property type="project" value="TreeGrafter"/>
</dbReference>
<dbReference type="STRING" id="1048983.EL17_06240"/>
<dbReference type="GO" id="GO:0005737">
    <property type="term" value="C:cytoplasm"/>
    <property type="evidence" value="ECO:0007669"/>
    <property type="project" value="TreeGrafter"/>
</dbReference>
<dbReference type="RefSeq" id="WP_035072236.1">
    <property type="nucleotide sequence ID" value="NZ_JMIH01000015.1"/>
</dbReference>